<protein>
    <submittedName>
        <fullName evidence="8">Cache sensor-containing MCP-domain signal transduction protein</fullName>
    </submittedName>
</protein>
<dbReference type="Proteomes" id="UP000254504">
    <property type="component" value="Chromosome"/>
</dbReference>
<name>A0AAD0VMK8_9BACT</name>
<dbReference type="CDD" id="cd11386">
    <property type="entry name" value="MCP_signal"/>
    <property type="match status" value="1"/>
</dbReference>
<dbReference type="GO" id="GO:0006935">
    <property type="term" value="P:chemotaxis"/>
    <property type="evidence" value="ECO:0007669"/>
    <property type="project" value="UniProtKB-KW"/>
</dbReference>
<proteinExistence type="inferred from homology"/>
<accession>A0AAD0VMK8</accession>
<dbReference type="PANTHER" id="PTHR43531:SF11">
    <property type="entry name" value="METHYL-ACCEPTING CHEMOTAXIS PROTEIN 3"/>
    <property type="match status" value="1"/>
</dbReference>
<evidence type="ECO:0000256" key="1">
    <source>
        <dbReference type="ARBA" id="ARBA00022500"/>
    </source>
</evidence>
<evidence type="ECO:0000259" key="7">
    <source>
        <dbReference type="PROSITE" id="PS50885"/>
    </source>
</evidence>
<feature type="region of interest" description="Disordered" evidence="4">
    <location>
        <begin position="777"/>
        <end position="805"/>
    </location>
</feature>
<feature type="domain" description="HAMP" evidence="7">
    <location>
        <begin position="408"/>
        <end position="455"/>
    </location>
</feature>
<dbReference type="GO" id="GO:0007165">
    <property type="term" value="P:signal transduction"/>
    <property type="evidence" value="ECO:0007669"/>
    <property type="project" value="UniProtKB-KW"/>
</dbReference>
<dbReference type="EMBL" id="CP031367">
    <property type="protein sequence ID" value="AXK49006.1"/>
    <property type="molecule type" value="Genomic_DNA"/>
</dbReference>
<dbReference type="InterPro" id="IPR003660">
    <property type="entry name" value="HAMP_dom"/>
</dbReference>
<feature type="domain" description="Methyl-accepting transducer" evidence="6">
    <location>
        <begin position="505"/>
        <end position="734"/>
    </location>
</feature>
<keyword evidence="3" id="KW-0807">Transducer</keyword>
<gene>
    <name evidence="8" type="ORF">ATR_1143</name>
</gene>
<dbReference type="PANTHER" id="PTHR43531">
    <property type="entry name" value="PROTEIN ICFG"/>
    <property type="match status" value="1"/>
</dbReference>
<dbReference type="SUPFAM" id="SSF58104">
    <property type="entry name" value="Methyl-accepting chemotaxis protein (MCP) signaling domain"/>
    <property type="match status" value="1"/>
</dbReference>
<dbReference type="CDD" id="cd06225">
    <property type="entry name" value="HAMP"/>
    <property type="match status" value="1"/>
</dbReference>
<sequence length="805" mass="89362">MKNLNFGTKLLLLLVASVVLSLGTMIFFTTKKQYENAENQAKEYIKVTVKSYANEQKTILDSTIDVVFSMVNRIETGIKTDEKLTKAGMVEFEKNILKNNDFLFSAWIGFSDDSYLFDRYDGSDKNPYYTPKGIFQPLVTSIGNGKYDVEYLPEFNKNDIYLKHAIETGKVAITEPYTYEMANGKKVLMVSISAPIFVNEKIIGVVGVDFSLETLNKKISELVLFETGYLSLYETNGIVVSHPKTESIGKPFSDLTTNPIILRIVEDGVKGKDYDYISKALRDGRESYTYSYPYEFGDTKQYWMMACSVPVEEFMKEINAVRNFSLIFALIVTGLIIAIVMYSMKTLSRNLTLISNGLLSFFAFSNKESTKVELINLNSTDEFGTMTKVINQNIVKTQDLITQDNALIEDVKRVVNEVKSGNLDSKIEKSTINEELEELKSSFNEMLEVTKRNVCSDINRVVDVLDNFAKLNFTKKIENDNGKVASGINQLSTIINQMLAENKSNGLTLEESSHLLLSNVNKLNLSSNEAAASLEETAAALEEITSNIRNNTESIAKMSHLSNGVTKAVNEGQAMANQTTTAMDEINTQVNLVNEAIGVIDNIAFQTNILSLNAAVEAATAGEAGKGFAVVAQEVRNLATRSAEAAKEIKEIVERATVKANEGKTIATNMIDGYKNLNTNISSTMNLISDIENASKEQLLGIEQINDAVNQLDQQTQQNAMIASQSHDIALSTDEIAKLIVEDANQKEFVGKSEVKAKEIGLKKEVKEHIINSTAKKTVKANQNTNTSKVKEIKDNSNSDEWENF</sequence>
<dbReference type="InterPro" id="IPR004089">
    <property type="entry name" value="MCPsignal_dom"/>
</dbReference>
<dbReference type="CDD" id="cd12913">
    <property type="entry name" value="PDC1_MCP_like"/>
    <property type="match status" value="1"/>
</dbReference>
<dbReference type="Pfam" id="PF22673">
    <property type="entry name" value="MCP-like_PDC_1"/>
    <property type="match status" value="1"/>
</dbReference>
<feature type="transmembrane region" description="Helical" evidence="5">
    <location>
        <begin position="6"/>
        <end position="28"/>
    </location>
</feature>
<evidence type="ECO:0000259" key="6">
    <source>
        <dbReference type="PROSITE" id="PS50111"/>
    </source>
</evidence>
<evidence type="ECO:0000256" key="3">
    <source>
        <dbReference type="PROSITE-ProRule" id="PRU00284"/>
    </source>
</evidence>
<evidence type="ECO:0000256" key="4">
    <source>
        <dbReference type="SAM" id="MobiDB-lite"/>
    </source>
</evidence>
<dbReference type="KEGG" id="atp:ATR_1143"/>
<dbReference type="PROSITE" id="PS50111">
    <property type="entry name" value="CHEMOTAXIS_TRANSDUC_2"/>
    <property type="match status" value="1"/>
</dbReference>
<dbReference type="GO" id="GO:0004888">
    <property type="term" value="F:transmembrane signaling receptor activity"/>
    <property type="evidence" value="ECO:0007669"/>
    <property type="project" value="TreeGrafter"/>
</dbReference>
<dbReference type="RefSeq" id="WP_115428510.1">
    <property type="nucleotide sequence ID" value="NZ_CP031367.1"/>
</dbReference>
<organism evidence="8 9">
    <name type="scientific">Aliarcobacter trophiarum LMG 25534</name>
    <dbReference type="NCBI Taxonomy" id="1032241"/>
    <lineage>
        <taxon>Bacteria</taxon>
        <taxon>Pseudomonadati</taxon>
        <taxon>Campylobacterota</taxon>
        <taxon>Epsilonproteobacteria</taxon>
        <taxon>Campylobacterales</taxon>
        <taxon>Arcobacteraceae</taxon>
        <taxon>Aliarcobacter</taxon>
    </lineage>
</organism>
<feature type="compositionally biased region" description="Polar residues" evidence="4">
    <location>
        <begin position="777"/>
        <end position="788"/>
    </location>
</feature>
<comment type="similarity">
    <text evidence="2">Belongs to the methyl-accepting chemotaxis (MCP) protein family.</text>
</comment>
<keyword evidence="1" id="KW-0145">Chemotaxis</keyword>
<dbReference type="AlphaFoldDB" id="A0AAD0VMK8"/>
<dbReference type="PROSITE" id="PS50885">
    <property type="entry name" value="HAMP"/>
    <property type="match status" value="1"/>
</dbReference>
<feature type="transmembrane region" description="Helical" evidence="5">
    <location>
        <begin position="324"/>
        <end position="344"/>
    </location>
</feature>
<keyword evidence="5" id="KW-0812">Transmembrane</keyword>
<keyword evidence="5" id="KW-0472">Membrane</keyword>
<evidence type="ECO:0000313" key="9">
    <source>
        <dbReference type="Proteomes" id="UP000254504"/>
    </source>
</evidence>
<evidence type="ECO:0000256" key="5">
    <source>
        <dbReference type="SAM" id="Phobius"/>
    </source>
</evidence>
<dbReference type="SMART" id="SM00283">
    <property type="entry name" value="MA"/>
    <property type="match status" value="1"/>
</dbReference>
<dbReference type="Pfam" id="PF00015">
    <property type="entry name" value="MCPsignal"/>
    <property type="match status" value="1"/>
</dbReference>
<evidence type="ECO:0000256" key="2">
    <source>
        <dbReference type="ARBA" id="ARBA00029447"/>
    </source>
</evidence>
<dbReference type="InterPro" id="IPR051310">
    <property type="entry name" value="MCP_chemotaxis"/>
</dbReference>
<dbReference type="GO" id="GO:0005886">
    <property type="term" value="C:plasma membrane"/>
    <property type="evidence" value="ECO:0007669"/>
    <property type="project" value="UniProtKB-SubCell"/>
</dbReference>
<dbReference type="Gene3D" id="1.10.287.950">
    <property type="entry name" value="Methyl-accepting chemotaxis protein"/>
    <property type="match status" value="1"/>
</dbReference>
<dbReference type="Gene3D" id="6.10.340.10">
    <property type="match status" value="1"/>
</dbReference>
<reference evidence="8 9" key="1">
    <citation type="submission" date="2018-07" db="EMBL/GenBank/DDBJ databases">
        <title>Complete genome of the Arcobacter trophiarum type strain LMG 25534.</title>
        <authorList>
            <person name="Miller W.G."/>
            <person name="Yee E."/>
        </authorList>
    </citation>
    <scope>NUCLEOTIDE SEQUENCE [LARGE SCALE GENOMIC DNA]</scope>
    <source>
        <strain evidence="8 9">LMG 25534</strain>
    </source>
</reference>
<dbReference type="Gene3D" id="3.30.450.20">
    <property type="entry name" value="PAS domain"/>
    <property type="match status" value="2"/>
</dbReference>
<keyword evidence="5" id="KW-1133">Transmembrane helix</keyword>
<evidence type="ECO:0000313" key="8">
    <source>
        <dbReference type="EMBL" id="AXK49006.1"/>
    </source>
</evidence>